<evidence type="ECO:0000256" key="4">
    <source>
        <dbReference type="ARBA" id="ARBA00022741"/>
    </source>
</evidence>
<evidence type="ECO:0000256" key="2">
    <source>
        <dbReference type="ARBA" id="ARBA00022679"/>
    </source>
</evidence>
<keyword evidence="4 6" id="KW-0547">Nucleotide-binding</keyword>
<protein>
    <recommendedName>
        <fullName evidence="6">RNA-directed RNA polymerase</fullName>
        <ecNumber evidence="6">2.7.7.48</ecNumber>
    </recommendedName>
</protein>
<keyword evidence="3 6" id="KW-0548">Nucleotidyltransferase</keyword>
<dbReference type="InterPro" id="IPR043502">
    <property type="entry name" value="DNA/RNA_pol_sf"/>
</dbReference>
<dbReference type="GO" id="GO:0003723">
    <property type="term" value="F:RNA binding"/>
    <property type="evidence" value="ECO:0007669"/>
    <property type="project" value="InterPro"/>
</dbReference>
<dbReference type="GO" id="GO:0000166">
    <property type="term" value="F:nucleotide binding"/>
    <property type="evidence" value="ECO:0007669"/>
    <property type="project" value="UniProtKB-KW"/>
</dbReference>
<evidence type="ECO:0000256" key="6">
    <source>
        <dbReference type="RuleBase" id="RU364050"/>
    </source>
</evidence>
<keyword evidence="2 6" id="KW-0808">Transferase</keyword>
<reference evidence="8" key="1">
    <citation type="journal article" date="2006" name="J. Gen. Virol.">
        <title>Molecular characterization of the largest mycoviral-like double-stranded RNAs associated with Amasya cherry disease, a disease of presumed fungal aetiology.</title>
        <authorList>
            <person name="Kozlakidis Z."/>
            <person name="Covelli L."/>
            <person name="Di Serio F."/>
            <person name="Citir A."/>
            <person name="Acikgoz S."/>
            <person name="Hernandez C."/>
            <person name="Ragozzino A."/>
            <person name="Flores R."/>
            <person name="Coutts R.H."/>
        </authorList>
    </citation>
    <scope>NUCLEOTIDE SEQUENCE</scope>
</reference>
<proteinExistence type="predicted"/>
<feature type="region of interest" description="Disordered" evidence="7">
    <location>
        <begin position="1"/>
        <end position="23"/>
    </location>
</feature>
<keyword evidence="6" id="KW-0693">Viral RNA replication</keyword>
<evidence type="ECO:0000313" key="8">
    <source>
        <dbReference type="EMBL" id="CAJ29958.1"/>
    </source>
</evidence>
<dbReference type="InterPro" id="IPR001795">
    <property type="entry name" value="RNA-dir_pol_luteovirus"/>
</dbReference>
<evidence type="ECO:0000256" key="5">
    <source>
        <dbReference type="ARBA" id="ARBA00048744"/>
    </source>
</evidence>
<dbReference type="Pfam" id="PF02123">
    <property type="entry name" value="RdRP_4"/>
    <property type="match status" value="1"/>
</dbReference>
<gene>
    <name evidence="8" type="primary">RdRp</name>
</gene>
<sequence length="1363" mass="151836">MAHHMFMESLSEENEQGSPFIDSQALPDHKMAREAPPAVVDSRLRGNPGAWMMYPDDQISELISYLANTQAQDMPTTSASAVSPHIIRALRTMGVQGNEQGAFSDPNYCVHDNQVRRIDRVKAAMNMRRWVGSAIVQRKKTSMGTYPVLSPIPNDDPMMMKFSPFPLQLELYFGGKRAMNADQAAQACQIVINQMTEGMSSKEQALMHTVLLQGYQSRGSIARMEIKSRMGKTNPPIDSNMSISDKYSMHEPEYEAAYVRFCDANENTIRDYMARCIKVGVAAHGFEGTKTEEAAAMAKLARRKAGTYGEKRAVAPGDLGLVDSLVVKSQIDWWHCNVTMWVAAYKLSVTLAASCGDMSFSDEEANEIIQYTFSRSTYRKLVASDAVMDSTRDIAASEVTQAASTPVRWARQVNPIVLVLDDAEYAITRNEANGVLTKIYDKVHAAIMKQAGKGYGDYNSTGLELVYSKETGLSADETQRGVLNPVFGYAKLANGAITVEPCKCADSNAVLMTMSEGEQKPGLSEVSIGSESVKIVKQNRGGRTLTYLMPETISGMGADRSYVYLAGMHFREDELKYSLPTLEFLSQFTTEYKPLQPSERLSKLRVLTDPTSTRVHHRHMSMLTVMATCCHAWAPCMDTVLDWPDITNTFMSALMLTMAAVPPELYVLMCEWNGWASCKSMAEYVVTAKELTTKMKALDNQVAIGDFELDLSPLFEWEVLNHRAVTKGIYDKELTERRDAMQSIKLTPEQLRPHIDSVFRDICAILDKRTKHGEKSPIFANWDDWYADRVQATPAGSAFTVEESLLQARQVLKDNGVQNLTKTQVMAQMQDGLKLDTLLSQEPAIIAQMSWKLEWSKLRALFAASMEHWMPSAFALGQIEEYLPADCPIGKAADAHRVCRRVMEMSTQGVVACIDARNFNILHTQEVMASILESASVMLGSRLSEEQHKCLKWLSKAEMNQKVLVKKGEVTEELLSAGRQEGWINQMMKGDGTMVEAATVTVGMFSGTRFTMLYNTILNRAYYKVAEELAGIKTLSLHSGDDVYSAFASYIDVYKMKKAMALIGYTLQLAKCFLQGVREFLRISHKNANTSQYLARSAATAIHGRIEADEPSDFVAFVGSIMRRGAEMVVRHATRTVLLDVMKLQIAGACARWAISAMTWDAFLVLPNIMGGCAARPRKADEWSGYSIERTASARGGIVDYLAQQPGVKTAARQLVEALGIRRYHKRVAQAVAAAIAPKGVLKNYGMIVRWMNKDDLEHLATVTGQLERIRQSREYILSKAAGLFNTLAINDHFWGDVTGVFRGIPSAWHARALTFALAKRGEEKALFDNRRFKLHTTVMGWIGVATHYSQTRHRLNLGQRPL</sequence>
<comment type="catalytic activity">
    <reaction evidence="5 6">
        <text>RNA(n) + a ribonucleoside 5'-triphosphate = RNA(n+1) + diphosphate</text>
        <dbReference type="Rhea" id="RHEA:21248"/>
        <dbReference type="Rhea" id="RHEA-COMP:14527"/>
        <dbReference type="Rhea" id="RHEA-COMP:17342"/>
        <dbReference type="ChEBI" id="CHEBI:33019"/>
        <dbReference type="ChEBI" id="CHEBI:61557"/>
        <dbReference type="ChEBI" id="CHEBI:140395"/>
        <dbReference type="EC" id="2.7.7.48"/>
    </reaction>
</comment>
<dbReference type="EMBL" id="AM085134">
    <property type="protein sequence ID" value="CAJ29958.1"/>
    <property type="molecule type" value="Genomic_RNA"/>
</dbReference>
<dbReference type="EC" id="2.7.7.48" evidence="6"/>
<name>Q1HA38_9VIRU</name>
<evidence type="ECO:0000256" key="7">
    <source>
        <dbReference type="SAM" id="MobiDB-lite"/>
    </source>
</evidence>
<dbReference type="SUPFAM" id="SSF56672">
    <property type="entry name" value="DNA/RNA polymerases"/>
    <property type="match status" value="1"/>
</dbReference>
<keyword evidence="1 6" id="KW-0696">RNA-directed RNA polymerase</keyword>
<evidence type="ECO:0000256" key="3">
    <source>
        <dbReference type="ARBA" id="ARBA00022695"/>
    </source>
</evidence>
<organism evidence="8">
    <name type="scientific">Amasya cherry disease-associated mycovirus</name>
    <dbReference type="NCBI Taxonomy" id="284689"/>
    <lineage>
        <taxon>Viruses</taxon>
        <taxon>Riboviria</taxon>
        <taxon>Orthornavirae</taxon>
        <taxon>Pisuviricota</taxon>
        <taxon>Duplopiviricetes</taxon>
        <taxon>Durnavirales</taxon>
        <taxon>Partitiviridae</taxon>
        <taxon>Alphapartitivirus</taxon>
        <taxon>Alphapartitivirus cerasi</taxon>
        <taxon>Cherry chlorotic rusty spot associated partitivirus</taxon>
    </lineage>
</organism>
<accession>Q1HA38</accession>
<evidence type="ECO:0000256" key="1">
    <source>
        <dbReference type="ARBA" id="ARBA00022484"/>
    </source>
</evidence>
<dbReference type="GO" id="GO:0003968">
    <property type="term" value="F:RNA-directed RNA polymerase activity"/>
    <property type="evidence" value="ECO:0007669"/>
    <property type="project" value="UniProtKB-KW"/>
</dbReference>
<dbReference type="GO" id="GO:0006351">
    <property type="term" value="P:DNA-templated transcription"/>
    <property type="evidence" value="ECO:0007669"/>
    <property type="project" value="InterPro"/>
</dbReference>